<feature type="domain" description="EF-hand" evidence="7">
    <location>
        <begin position="69"/>
        <end position="104"/>
    </location>
</feature>
<dbReference type="PROSITE" id="PS50222">
    <property type="entry name" value="EF_HAND_2"/>
    <property type="match status" value="2"/>
</dbReference>
<dbReference type="Pfam" id="PF13499">
    <property type="entry name" value="EF-hand_7"/>
    <property type="match status" value="1"/>
</dbReference>
<dbReference type="EMBL" id="CAJNOM010000025">
    <property type="protein sequence ID" value="CAF0839197.1"/>
    <property type="molecule type" value="Genomic_DNA"/>
</dbReference>
<dbReference type="AlphaFoldDB" id="A0A815HPR3"/>
<evidence type="ECO:0000256" key="5">
    <source>
        <dbReference type="ARBA" id="ARBA00022837"/>
    </source>
</evidence>
<dbReference type="GO" id="GO:0005509">
    <property type="term" value="F:calcium ion binding"/>
    <property type="evidence" value="ECO:0007669"/>
    <property type="project" value="InterPro"/>
</dbReference>
<evidence type="ECO:0000256" key="1">
    <source>
        <dbReference type="ARBA" id="ARBA00006049"/>
    </source>
</evidence>
<dbReference type="EMBL" id="CAJNOI010000853">
    <property type="protein sequence ID" value="CAF1354565.1"/>
    <property type="molecule type" value="Genomic_DNA"/>
</dbReference>
<dbReference type="InterPro" id="IPR002048">
    <property type="entry name" value="EF_hand_dom"/>
</dbReference>
<keyword evidence="4" id="KW-0677">Repeat</keyword>
<feature type="domain" description="EF-hand" evidence="7">
    <location>
        <begin position="105"/>
        <end position="140"/>
    </location>
</feature>
<dbReference type="InterPro" id="IPR018247">
    <property type="entry name" value="EF_Hand_1_Ca_BS"/>
</dbReference>
<comment type="similarity">
    <text evidence="1">Belongs to the recoverin family.</text>
</comment>
<dbReference type="PRINTS" id="PR00450">
    <property type="entry name" value="RECOVERIN"/>
</dbReference>
<protein>
    <recommendedName>
        <fullName evidence="7">EF-hand domain-containing protein</fullName>
    </recommendedName>
</protein>
<keyword evidence="6" id="KW-0449">Lipoprotein</keyword>
<dbReference type="InterPro" id="IPR011992">
    <property type="entry name" value="EF-hand-dom_pair"/>
</dbReference>
<dbReference type="CDD" id="cd00051">
    <property type="entry name" value="EFh"/>
    <property type="match status" value="1"/>
</dbReference>
<evidence type="ECO:0000256" key="2">
    <source>
        <dbReference type="ARBA" id="ARBA00022707"/>
    </source>
</evidence>
<keyword evidence="3" id="KW-0479">Metal-binding</keyword>
<name>A0A815HPR3_9BILA</name>
<dbReference type="Proteomes" id="UP000663877">
    <property type="component" value="Unassembled WGS sequence"/>
</dbReference>
<evidence type="ECO:0000313" key="9">
    <source>
        <dbReference type="EMBL" id="CAF1354565.1"/>
    </source>
</evidence>
<dbReference type="PANTHER" id="PTHR23055">
    <property type="entry name" value="CALCIUM BINDING PROTEINS"/>
    <property type="match status" value="1"/>
</dbReference>
<accession>A0A815HPR3</accession>
<organism evidence="9 11">
    <name type="scientific">Adineta steineri</name>
    <dbReference type="NCBI Taxonomy" id="433720"/>
    <lineage>
        <taxon>Eukaryota</taxon>
        <taxon>Metazoa</taxon>
        <taxon>Spiralia</taxon>
        <taxon>Gnathifera</taxon>
        <taxon>Rotifera</taxon>
        <taxon>Eurotatoria</taxon>
        <taxon>Bdelloidea</taxon>
        <taxon>Adinetida</taxon>
        <taxon>Adinetidae</taxon>
        <taxon>Adineta</taxon>
    </lineage>
</organism>
<keyword evidence="10" id="KW-1185">Reference proteome</keyword>
<keyword evidence="5" id="KW-0106">Calcium</keyword>
<evidence type="ECO:0000259" key="7">
    <source>
        <dbReference type="PROSITE" id="PS50222"/>
    </source>
</evidence>
<dbReference type="PANTHER" id="PTHR23055:SF178">
    <property type="entry name" value="NEUROCALCIN HOMOLOG"/>
    <property type="match status" value="1"/>
</dbReference>
<evidence type="ECO:0000313" key="11">
    <source>
        <dbReference type="Proteomes" id="UP000663877"/>
    </source>
</evidence>
<evidence type="ECO:0000256" key="4">
    <source>
        <dbReference type="ARBA" id="ARBA00022737"/>
    </source>
</evidence>
<gene>
    <name evidence="9" type="ORF">BJG266_LOCUS35146</name>
    <name evidence="8" type="ORF">QVE165_LOCUS6217</name>
</gene>
<dbReference type="SUPFAM" id="SSF47473">
    <property type="entry name" value="EF-hand"/>
    <property type="match status" value="1"/>
</dbReference>
<dbReference type="InterPro" id="IPR028846">
    <property type="entry name" value="Recoverin"/>
</dbReference>
<evidence type="ECO:0000313" key="10">
    <source>
        <dbReference type="Proteomes" id="UP000663832"/>
    </source>
</evidence>
<evidence type="ECO:0000313" key="8">
    <source>
        <dbReference type="EMBL" id="CAF0839197.1"/>
    </source>
</evidence>
<dbReference type="OrthoDB" id="191686at2759"/>
<proteinExistence type="inferred from homology"/>
<dbReference type="Proteomes" id="UP000663832">
    <property type="component" value="Unassembled WGS sequence"/>
</dbReference>
<sequence length="232" mass="26649">MGNRIVTKFGKSKSLTDEEIVEIQKISRLSADEIREEHKGFMKLQPTGKMTKRQFINMYNLLDFDCDMTDKVACNKAFATFDKNKNGTIEFDEFLFAMHFLRTNTIESNVDILFRGFDISGDGYLDHDEVTGIFDGAIALNLVQDADPDYARKTASEIYSSIQYKISVQQRKQESNLFQEQSEHHADNLQKETILVTYPNDISNLLMLEYQSKISCTNSCKKINYGSNEKNI</sequence>
<dbReference type="PROSITE" id="PS00018">
    <property type="entry name" value="EF_HAND_1"/>
    <property type="match status" value="2"/>
</dbReference>
<evidence type="ECO:0000256" key="3">
    <source>
        <dbReference type="ARBA" id="ARBA00022723"/>
    </source>
</evidence>
<evidence type="ECO:0000256" key="6">
    <source>
        <dbReference type="ARBA" id="ARBA00023288"/>
    </source>
</evidence>
<dbReference type="Gene3D" id="1.10.238.10">
    <property type="entry name" value="EF-hand"/>
    <property type="match status" value="2"/>
</dbReference>
<keyword evidence="2" id="KW-0519">Myristate</keyword>
<reference evidence="9" key="1">
    <citation type="submission" date="2021-02" db="EMBL/GenBank/DDBJ databases">
        <authorList>
            <person name="Nowell W R."/>
        </authorList>
    </citation>
    <scope>NUCLEOTIDE SEQUENCE</scope>
</reference>
<dbReference type="SMART" id="SM00054">
    <property type="entry name" value="EFh"/>
    <property type="match status" value="2"/>
</dbReference>
<comment type="caution">
    <text evidence="9">The sequence shown here is derived from an EMBL/GenBank/DDBJ whole genome shotgun (WGS) entry which is preliminary data.</text>
</comment>